<dbReference type="SMART" id="SM00267">
    <property type="entry name" value="GGDEF"/>
    <property type="match status" value="1"/>
</dbReference>
<dbReference type="Gene3D" id="3.30.70.270">
    <property type="match status" value="1"/>
</dbReference>
<dbReference type="SUPFAM" id="SSF55785">
    <property type="entry name" value="PYP-like sensor domain (PAS domain)"/>
    <property type="match status" value="1"/>
</dbReference>
<dbReference type="InterPro" id="IPR001633">
    <property type="entry name" value="EAL_dom"/>
</dbReference>
<dbReference type="SMART" id="SM00062">
    <property type="entry name" value="PBPb"/>
    <property type="match status" value="1"/>
</dbReference>
<dbReference type="InterPro" id="IPR000160">
    <property type="entry name" value="GGDEF_dom"/>
</dbReference>
<dbReference type="InterPro" id="IPR029787">
    <property type="entry name" value="Nucleotide_cyclase"/>
</dbReference>
<dbReference type="InterPro" id="IPR052155">
    <property type="entry name" value="Biofilm_reg_signaling"/>
</dbReference>
<name>A0A7Z6ZVR9_9GAMM</name>
<dbReference type="Gene3D" id="3.30.450.20">
    <property type="entry name" value="PAS domain"/>
    <property type="match status" value="1"/>
</dbReference>
<keyword evidence="1" id="KW-0472">Membrane</keyword>
<dbReference type="Gene3D" id="3.20.20.450">
    <property type="entry name" value="EAL domain"/>
    <property type="match status" value="1"/>
</dbReference>
<dbReference type="InterPro" id="IPR035919">
    <property type="entry name" value="EAL_sf"/>
</dbReference>
<dbReference type="Pfam" id="PF00990">
    <property type="entry name" value="GGDEF"/>
    <property type="match status" value="1"/>
</dbReference>
<feature type="domain" description="GGDEF" evidence="5">
    <location>
        <begin position="464"/>
        <end position="602"/>
    </location>
</feature>
<dbReference type="CDD" id="cd00130">
    <property type="entry name" value="PAS"/>
    <property type="match status" value="1"/>
</dbReference>
<dbReference type="InterPro" id="IPR035965">
    <property type="entry name" value="PAS-like_dom_sf"/>
</dbReference>
<evidence type="ECO:0000256" key="1">
    <source>
        <dbReference type="SAM" id="Phobius"/>
    </source>
</evidence>
<keyword evidence="1" id="KW-0812">Transmembrane</keyword>
<dbReference type="AlphaFoldDB" id="A0A7Z6ZVR9"/>
<feature type="domain" description="EAL" evidence="4">
    <location>
        <begin position="611"/>
        <end position="865"/>
    </location>
</feature>
<organism evidence="6 7">
    <name type="scientific">Pseudidiomarina aestuarii</name>
    <dbReference type="NCBI Taxonomy" id="624146"/>
    <lineage>
        <taxon>Bacteria</taxon>
        <taxon>Pseudomonadati</taxon>
        <taxon>Pseudomonadota</taxon>
        <taxon>Gammaproteobacteria</taxon>
        <taxon>Alteromonadales</taxon>
        <taxon>Idiomarinaceae</taxon>
        <taxon>Pseudidiomarina</taxon>
    </lineage>
</organism>
<dbReference type="SMART" id="SM00091">
    <property type="entry name" value="PAS"/>
    <property type="match status" value="1"/>
</dbReference>
<feature type="domain" description="PAS" evidence="2">
    <location>
        <begin position="307"/>
        <end position="377"/>
    </location>
</feature>
<dbReference type="InterPro" id="IPR001638">
    <property type="entry name" value="Solute-binding_3/MltF_N"/>
</dbReference>
<evidence type="ECO:0000259" key="4">
    <source>
        <dbReference type="PROSITE" id="PS50883"/>
    </source>
</evidence>
<dbReference type="SUPFAM" id="SSF53850">
    <property type="entry name" value="Periplasmic binding protein-like II"/>
    <property type="match status" value="1"/>
</dbReference>
<dbReference type="PANTHER" id="PTHR44757:SF2">
    <property type="entry name" value="BIOFILM ARCHITECTURE MAINTENANCE PROTEIN MBAA"/>
    <property type="match status" value="1"/>
</dbReference>
<dbReference type="NCBIfam" id="TIGR00254">
    <property type="entry name" value="GGDEF"/>
    <property type="match status" value="1"/>
</dbReference>
<dbReference type="SUPFAM" id="SSF55073">
    <property type="entry name" value="Nucleotide cyclase"/>
    <property type="match status" value="1"/>
</dbReference>
<comment type="caution">
    <text evidence="6">The sequence shown here is derived from an EMBL/GenBank/DDBJ whole genome shotgun (WGS) entry which is preliminary data.</text>
</comment>
<gene>
    <name evidence="6" type="ORF">CWE22_08735</name>
</gene>
<evidence type="ECO:0000313" key="6">
    <source>
        <dbReference type="EMBL" id="RUO42213.1"/>
    </source>
</evidence>
<dbReference type="InterPro" id="IPR013656">
    <property type="entry name" value="PAS_4"/>
</dbReference>
<dbReference type="PROSITE" id="PS50887">
    <property type="entry name" value="GGDEF"/>
    <property type="match status" value="1"/>
</dbReference>
<dbReference type="Proteomes" id="UP000287766">
    <property type="component" value="Unassembled WGS sequence"/>
</dbReference>
<evidence type="ECO:0000259" key="3">
    <source>
        <dbReference type="PROSITE" id="PS50113"/>
    </source>
</evidence>
<accession>A0A7Z6ZVR9</accession>
<dbReference type="Pfam" id="PF00497">
    <property type="entry name" value="SBP_bac_3"/>
    <property type="match status" value="1"/>
</dbReference>
<dbReference type="SMART" id="SM00052">
    <property type="entry name" value="EAL"/>
    <property type="match status" value="1"/>
</dbReference>
<sequence length="873" mass="98706">MIQRKDLCLRGYFLYQIKCLVWIVIVLLLTGTVQAQSTPLIRIGVYENPPKLSYTDFQMTGIFGDVIFAVAEREGFQLEPVSCDWQQCLEMLEQGQIDLMPDVAIDQLRSRRFAFHRVPVLRSWSQLYGSDDVNVRNLLDLDDLRIAVLKDSVQDLYLRNLTESFDLSTIWVSVTSFEAGFQAVVEGRADLVAANHHFGDMRARQLDLFATPVIFQPSRLYFAASRGGPAEPLLPIIDSYLEAWQQDPSSPLNQSLEKWGLYAPPAAIPDYVIVALIAFGLALIGALAFVFTLRGRVHVKSTQLQLSENRFSTILNSVEAYIYIKDRDLRYQYANRMVADLLQTTETDIIGKTDNDFFDEKTCANLRANDLRVIKKGERVSDEETSVTATGEKRRFLSTKIPLMDARGNVYALSGISTDITQHLHIQEQLNHARFYDTVTGLANRRLLLDRLEHALANAQRTHYEGALLAIDLHDFSVVNDAFGHQFGDQLLQEVARRIERLIDEADTAARLGADDYVVVLENLNGDREQAILDARQWAHALIELLREPIEIKGKQYVTSVSIGVAMFSDTEGGVEVLLRNADLALADAKLEGPHTIRFFNPSMQENVSRRLHLESAMRNALENNHFHFFVQPQVDSQHHVTGVELLMRWSDAELGYVPPSEFIPVAEATGLIVPMGEWLLSEAARLMQRWQEDPLLRDLTVAVNISAKQFRHAGFVDMIKRLIQQPNVNASLLELEITESMLIEDVQNTVRRISKLNEWGVRFSLDDFGTGYASLSYLKQLPIYQLKIDQSFIRDILTDTNDEIIVSTILGLGRSMGLEVIAEGVETAQQARRLNEMGCAKYQGFHFGRPASPVEWEARLRESRLTIYAGGS</sequence>
<keyword evidence="7" id="KW-1185">Reference proteome</keyword>
<dbReference type="Gene3D" id="3.40.190.10">
    <property type="entry name" value="Periplasmic binding protein-like II"/>
    <property type="match status" value="2"/>
</dbReference>
<reference evidence="7" key="1">
    <citation type="journal article" date="2018" name="Front. Microbiol.">
        <title>Genome-Based Analysis Reveals the Taxonomy and Diversity of the Family Idiomarinaceae.</title>
        <authorList>
            <person name="Liu Y."/>
            <person name="Lai Q."/>
            <person name="Shao Z."/>
        </authorList>
    </citation>
    <scope>NUCLEOTIDE SEQUENCE [LARGE SCALE GENOMIC DNA]</scope>
    <source>
        <strain evidence="7">KYW314</strain>
    </source>
</reference>
<dbReference type="InterPro" id="IPR043128">
    <property type="entry name" value="Rev_trsase/Diguanyl_cyclase"/>
</dbReference>
<feature type="transmembrane region" description="Helical" evidence="1">
    <location>
        <begin position="271"/>
        <end position="293"/>
    </location>
</feature>
<dbReference type="InterPro" id="IPR000014">
    <property type="entry name" value="PAS"/>
</dbReference>
<evidence type="ECO:0000259" key="5">
    <source>
        <dbReference type="PROSITE" id="PS50887"/>
    </source>
</evidence>
<dbReference type="InterPro" id="IPR000700">
    <property type="entry name" value="PAS-assoc_C"/>
</dbReference>
<dbReference type="PROSITE" id="PS50113">
    <property type="entry name" value="PAC"/>
    <property type="match status" value="1"/>
</dbReference>
<evidence type="ECO:0000259" key="2">
    <source>
        <dbReference type="PROSITE" id="PS50112"/>
    </source>
</evidence>
<evidence type="ECO:0000313" key="7">
    <source>
        <dbReference type="Proteomes" id="UP000287766"/>
    </source>
</evidence>
<dbReference type="NCBIfam" id="TIGR00229">
    <property type="entry name" value="sensory_box"/>
    <property type="match status" value="1"/>
</dbReference>
<dbReference type="CDD" id="cd01949">
    <property type="entry name" value="GGDEF"/>
    <property type="match status" value="1"/>
</dbReference>
<protein>
    <submittedName>
        <fullName evidence="6">Diguanylate cyclase</fullName>
    </submittedName>
</protein>
<keyword evidence="1" id="KW-1133">Transmembrane helix</keyword>
<proteinExistence type="predicted"/>
<dbReference type="CDD" id="cd01948">
    <property type="entry name" value="EAL"/>
    <property type="match status" value="1"/>
</dbReference>
<dbReference type="Pfam" id="PF00563">
    <property type="entry name" value="EAL"/>
    <property type="match status" value="1"/>
</dbReference>
<dbReference type="Pfam" id="PF08448">
    <property type="entry name" value="PAS_4"/>
    <property type="match status" value="1"/>
</dbReference>
<dbReference type="SUPFAM" id="SSF141868">
    <property type="entry name" value="EAL domain-like"/>
    <property type="match status" value="1"/>
</dbReference>
<feature type="domain" description="PAC" evidence="3">
    <location>
        <begin position="380"/>
        <end position="432"/>
    </location>
</feature>
<dbReference type="PROSITE" id="PS50112">
    <property type="entry name" value="PAS"/>
    <property type="match status" value="1"/>
</dbReference>
<dbReference type="EMBL" id="PIPR01000001">
    <property type="protein sequence ID" value="RUO42213.1"/>
    <property type="molecule type" value="Genomic_DNA"/>
</dbReference>
<dbReference type="PROSITE" id="PS50883">
    <property type="entry name" value="EAL"/>
    <property type="match status" value="1"/>
</dbReference>
<dbReference type="PANTHER" id="PTHR44757">
    <property type="entry name" value="DIGUANYLATE CYCLASE DGCP"/>
    <property type="match status" value="1"/>
</dbReference>